<dbReference type="PATRIC" id="fig|465721.4.peg.470"/>
<sequence length="116" mass="12766">MRLIYLVAGIIAVGFGIVGIFLPLLPTVPFMLAAAFCFARSNPEWERRLLDNPQFGPPMRAWRERRAISRRGKAAALVALAIGSIVGLAFLDAPWRFAPTAVALVCGTWIVTRRTD</sequence>
<dbReference type="Pfam" id="PF04304">
    <property type="entry name" value="DUF454"/>
    <property type="match status" value="1"/>
</dbReference>
<proteinExistence type="predicted"/>
<evidence type="ECO:0000256" key="1">
    <source>
        <dbReference type="PIRNR" id="PIRNR016789"/>
    </source>
</evidence>
<keyword evidence="4" id="KW-1185">Reference proteome</keyword>
<keyword evidence="2" id="KW-0812">Transmembrane</keyword>
<keyword evidence="1" id="KW-0997">Cell inner membrane</keyword>
<evidence type="ECO:0000256" key="2">
    <source>
        <dbReference type="SAM" id="Phobius"/>
    </source>
</evidence>
<keyword evidence="1 2" id="KW-0472">Membrane</keyword>
<protein>
    <recommendedName>
        <fullName evidence="1">Inner membrane protein</fullName>
    </recommendedName>
</protein>
<name>A0A127F687_STEDE</name>
<dbReference type="PIRSF" id="PIRSF016789">
    <property type="entry name" value="DUF454"/>
    <property type="match status" value="1"/>
</dbReference>
<reference evidence="3 4" key="1">
    <citation type="submission" date="2015-06" db="EMBL/GenBank/DDBJ databases">
        <title>A Comprehensive Approach to Explore the Metabolic and Phylogenetic Diversity of Bacterial Steroid Degradation in the Environment: Testosterone as an Example.</title>
        <authorList>
            <person name="Yang F.-C."/>
            <person name="Chen Y.-L."/>
            <person name="Yu C.-P."/>
            <person name="Tang S.-L."/>
            <person name="Wang P.-H."/>
            <person name="Ismail W."/>
            <person name="Wang C.-H."/>
            <person name="Yang C.-Y."/>
            <person name="Chiang Y.-R."/>
        </authorList>
    </citation>
    <scope>NUCLEOTIDE SEQUENCE [LARGE SCALE GENOMIC DNA]</scope>
    <source>
        <strain evidence="3 4">DSM 18526</strain>
    </source>
</reference>
<comment type="subcellular location">
    <subcellularLocation>
        <location evidence="1">Cell inner membrane</location>
        <topology evidence="1">Multi-pass membrane protein</topology>
    </subcellularLocation>
</comment>
<evidence type="ECO:0000313" key="4">
    <source>
        <dbReference type="Proteomes" id="UP000070250"/>
    </source>
</evidence>
<dbReference type="PANTHER" id="PTHR35813">
    <property type="entry name" value="INNER MEMBRANE PROTEIN YBAN"/>
    <property type="match status" value="1"/>
</dbReference>
<feature type="transmembrane region" description="Helical" evidence="2">
    <location>
        <begin position="74"/>
        <end position="91"/>
    </location>
</feature>
<evidence type="ECO:0000313" key="3">
    <source>
        <dbReference type="EMBL" id="AMN45933.1"/>
    </source>
</evidence>
<dbReference type="AlphaFoldDB" id="A0A127F687"/>
<dbReference type="PANTHER" id="PTHR35813:SF1">
    <property type="entry name" value="INNER MEMBRANE PROTEIN YBAN"/>
    <property type="match status" value="1"/>
</dbReference>
<gene>
    <name evidence="3" type="ORF">ACG33_02160</name>
</gene>
<keyword evidence="2" id="KW-1133">Transmembrane helix</keyword>
<feature type="transmembrane region" description="Helical" evidence="2">
    <location>
        <begin position="97"/>
        <end position="112"/>
    </location>
</feature>
<dbReference type="GO" id="GO:0005886">
    <property type="term" value="C:plasma membrane"/>
    <property type="evidence" value="ECO:0007669"/>
    <property type="project" value="UniProtKB-SubCell"/>
</dbReference>
<dbReference type="Proteomes" id="UP000070250">
    <property type="component" value="Chromosome"/>
</dbReference>
<accession>A0A127F687</accession>
<dbReference type="KEGG" id="sdf:ACG33_02160"/>
<keyword evidence="1" id="KW-1003">Cell membrane</keyword>
<dbReference type="OrthoDB" id="9816293at2"/>
<dbReference type="EMBL" id="CP011971">
    <property type="protein sequence ID" value="AMN45933.1"/>
    <property type="molecule type" value="Genomic_DNA"/>
</dbReference>
<dbReference type="InterPro" id="IPR007401">
    <property type="entry name" value="DUF454"/>
</dbReference>
<dbReference type="RefSeq" id="WP_066918322.1">
    <property type="nucleotide sequence ID" value="NZ_CP011971.1"/>
</dbReference>
<organism evidence="3 4">
    <name type="scientific">Steroidobacter denitrificans</name>
    <dbReference type="NCBI Taxonomy" id="465721"/>
    <lineage>
        <taxon>Bacteria</taxon>
        <taxon>Pseudomonadati</taxon>
        <taxon>Pseudomonadota</taxon>
        <taxon>Gammaproteobacteria</taxon>
        <taxon>Steroidobacterales</taxon>
        <taxon>Steroidobacteraceae</taxon>
        <taxon>Steroidobacter</taxon>
    </lineage>
</organism>
<feature type="transmembrane region" description="Helical" evidence="2">
    <location>
        <begin position="6"/>
        <end position="39"/>
    </location>
</feature>
<dbReference type="STRING" id="465721.ACG33_02160"/>